<sequence>MPKRINYRNITVTCNGSPSKESLTNYYNLLIYYHIKKYGKKAVKKALEELISEG</sequence>
<name>A0ABW8S3R0_9CLOT</name>
<gene>
    <name evidence="1" type="ORF">ACJDTP_09250</name>
</gene>
<proteinExistence type="predicted"/>
<evidence type="ECO:0000313" key="1">
    <source>
        <dbReference type="EMBL" id="MFL0165251.1"/>
    </source>
</evidence>
<evidence type="ECO:0000313" key="2">
    <source>
        <dbReference type="Proteomes" id="UP001623600"/>
    </source>
</evidence>
<protein>
    <submittedName>
        <fullName evidence="1">Uncharacterized protein</fullName>
    </submittedName>
</protein>
<dbReference type="EMBL" id="JBJIAB010000009">
    <property type="protein sequence ID" value="MFL0165251.1"/>
    <property type="molecule type" value="Genomic_DNA"/>
</dbReference>
<reference evidence="1 2" key="1">
    <citation type="submission" date="2024-11" db="EMBL/GenBank/DDBJ databases">
        <authorList>
            <person name="Heng Y.C."/>
            <person name="Lim A.C.H."/>
            <person name="Lee J.K.Y."/>
            <person name="Kittelmann S."/>
        </authorList>
    </citation>
    <scope>NUCLEOTIDE SEQUENCE [LARGE SCALE GENOMIC DNA]</scope>
    <source>
        <strain evidence="1 2">WILCCON 0112</strain>
    </source>
</reference>
<accession>A0ABW8S3R0</accession>
<dbReference type="Proteomes" id="UP001623600">
    <property type="component" value="Unassembled WGS sequence"/>
</dbReference>
<organism evidence="1 2">
    <name type="scientific">Candidatus Clostridium helianthi</name>
    <dbReference type="NCBI Taxonomy" id="3381660"/>
    <lineage>
        <taxon>Bacteria</taxon>
        <taxon>Bacillati</taxon>
        <taxon>Bacillota</taxon>
        <taxon>Clostridia</taxon>
        <taxon>Eubacteriales</taxon>
        <taxon>Clostridiaceae</taxon>
        <taxon>Clostridium</taxon>
    </lineage>
</organism>
<keyword evidence="2" id="KW-1185">Reference proteome</keyword>
<comment type="caution">
    <text evidence="1">The sequence shown here is derived from an EMBL/GenBank/DDBJ whole genome shotgun (WGS) entry which is preliminary data.</text>
</comment>
<dbReference type="RefSeq" id="WP_406760987.1">
    <property type="nucleotide sequence ID" value="NZ_JBJIAB010000009.1"/>
</dbReference>